<accession>A0A6P1ZEM4</accession>
<evidence type="ECO:0000256" key="3">
    <source>
        <dbReference type="SAM" id="MobiDB-lite"/>
    </source>
</evidence>
<dbReference type="Gene3D" id="3.40.50.150">
    <property type="entry name" value="Vaccinia Virus protein VP39"/>
    <property type="match status" value="1"/>
</dbReference>
<feature type="region of interest" description="Disordered" evidence="3">
    <location>
        <begin position="287"/>
        <end position="308"/>
    </location>
</feature>
<dbReference type="OrthoDB" id="5489421at2"/>
<organism evidence="5 6">
    <name type="scientific">Oceanidesulfovibrio marinus</name>
    <dbReference type="NCBI Taxonomy" id="370038"/>
    <lineage>
        <taxon>Bacteria</taxon>
        <taxon>Pseudomonadati</taxon>
        <taxon>Thermodesulfobacteriota</taxon>
        <taxon>Desulfovibrionia</taxon>
        <taxon>Desulfovibrionales</taxon>
        <taxon>Desulfovibrionaceae</taxon>
        <taxon>Oceanidesulfovibrio</taxon>
    </lineage>
</organism>
<dbReference type="PANTHER" id="PTHR47739">
    <property type="entry name" value="TRNA1(VAL) (ADENINE(37)-N6)-METHYLTRANSFERASE"/>
    <property type="match status" value="1"/>
</dbReference>
<evidence type="ECO:0000313" key="5">
    <source>
        <dbReference type="EMBL" id="TVM32777.1"/>
    </source>
</evidence>
<dbReference type="EMBL" id="QMIF01000009">
    <property type="protein sequence ID" value="TVM32777.1"/>
    <property type="molecule type" value="Genomic_DNA"/>
</dbReference>
<comment type="caution">
    <text evidence="5">The sequence shown here is derived from an EMBL/GenBank/DDBJ whole genome shotgun (WGS) entry which is preliminary data.</text>
</comment>
<evidence type="ECO:0000256" key="1">
    <source>
        <dbReference type="ARBA" id="ARBA00022603"/>
    </source>
</evidence>
<dbReference type="PANTHER" id="PTHR47739:SF1">
    <property type="entry name" value="TRNA1(VAL) (ADENINE(37)-N6)-METHYLTRANSFERASE"/>
    <property type="match status" value="1"/>
</dbReference>
<protein>
    <recommendedName>
        <fullName evidence="4">Methyltransferase small domain-containing protein</fullName>
    </recommendedName>
</protein>
<dbReference type="InterPro" id="IPR050210">
    <property type="entry name" value="tRNA_Adenine-N(6)_MTase"/>
</dbReference>
<gene>
    <name evidence="5" type="ORF">DQK91_13780</name>
</gene>
<keyword evidence="1" id="KW-0808">Transferase</keyword>
<sequence length="308" mass="32221">MAVDKTTHTGRAQAEGTTGSAAEARAFFPRGLTQPEGAFRFSVDALLLACFARDLRGGKEPMAADLGAGCGVVGLALALLREDVAVAGVEIEPTLAAAAHENAVRLGLEHRVRIVEADLATLRGGVSVAEESEKQGLALLGAESMDAVAANPPYREPGRGRRPAGDVRQGALSETRGSLDDFVSAAAFLLKNRGQAFFIFAADGAARLFQSLIAHRLEPKRVLAVHPYADKPARLVLVEARKNGGPELAWEPPLVMYEPSPSGGRGVLTSRARGFCPFMACNAIGDGPAGASENSSDNCPENRPEEGA</sequence>
<dbReference type="InterPro" id="IPR002052">
    <property type="entry name" value="DNA_methylase_N6_adenine_CS"/>
</dbReference>
<dbReference type="RefSeq" id="WP_144305959.1">
    <property type="nucleotide sequence ID" value="NZ_QMIF01000009.1"/>
</dbReference>
<keyword evidence="2" id="KW-0949">S-adenosyl-L-methionine</keyword>
<dbReference type="InterPro" id="IPR007848">
    <property type="entry name" value="Small_mtfrase_dom"/>
</dbReference>
<dbReference type="GO" id="GO:0032259">
    <property type="term" value="P:methylation"/>
    <property type="evidence" value="ECO:0007669"/>
    <property type="project" value="UniProtKB-KW"/>
</dbReference>
<dbReference type="Proteomes" id="UP000434052">
    <property type="component" value="Unassembled WGS sequence"/>
</dbReference>
<evidence type="ECO:0000259" key="4">
    <source>
        <dbReference type="Pfam" id="PF05175"/>
    </source>
</evidence>
<dbReference type="CDD" id="cd02440">
    <property type="entry name" value="AdoMet_MTases"/>
    <property type="match status" value="1"/>
</dbReference>
<keyword evidence="1" id="KW-0489">Methyltransferase</keyword>
<reference evidence="5 6" key="1">
    <citation type="submission" date="2018-06" db="EMBL/GenBank/DDBJ databases">
        <title>Complete genome of Desulfovibrio marinus P48SEP.</title>
        <authorList>
            <person name="Crispim J.S."/>
            <person name="Vidigal P.M.P."/>
            <person name="Silva L.C.F."/>
            <person name="Araujo L.C."/>
            <person name="Laguardia C.N."/>
            <person name="Dias R.S."/>
            <person name="Sousa M.P."/>
            <person name="Paula S.O."/>
            <person name="Silva C."/>
        </authorList>
    </citation>
    <scope>NUCLEOTIDE SEQUENCE [LARGE SCALE GENOMIC DNA]</scope>
    <source>
        <strain evidence="5 6">P48SEP</strain>
    </source>
</reference>
<dbReference type="SUPFAM" id="SSF53335">
    <property type="entry name" value="S-adenosyl-L-methionine-dependent methyltransferases"/>
    <property type="match status" value="1"/>
</dbReference>
<proteinExistence type="predicted"/>
<dbReference type="GO" id="GO:0003676">
    <property type="term" value="F:nucleic acid binding"/>
    <property type="evidence" value="ECO:0007669"/>
    <property type="project" value="InterPro"/>
</dbReference>
<feature type="region of interest" description="Disordered" evidence="3">
    <location>
        <begin position="1"/>
        <end position="20"/>
    </location>
</feature>
<dbReference type="InterPro" id="IPR029063">
    <property type="entry name" value="SAM-dependent_MTases_sf"/>
</dbReference>
<evidence type="ECO:0000256" key="2">
    <source>
        <dbReference type="ARBA" id="ARBA00022691"/>
    </source>
</evidence>
<feature type="domain" description="Methyltransferase small" evidence="4">
    <location>
        <begin position="46"/>
        <end position="120"/>
    </location>
</feature>
<dbReference type="GO" id="GO:0008757">
    <property type="term" value="F:S-adenosylmethionine-dependent methyltransferase activity"/>
    <property type="evidence" value="ECO:0007669"/>
    <property type="project" value="UniProtKB-ARBA"/>
</dbReference>
<dbReference type="AlphaFoldDB" id="A0A6P1ZEM4"/>
<dbReference type="Pfam" id="PF05175">
    <property type="entry name" value="MTS"/>
    <property type="match status" value="1"/>
</dbReference>
<dbReference type="PROSITE" id="PS00092">
    <property type="entry name" value="N6_MTASE"/>
    <property type="match status" value="1"/>
</dbReference>
<evidence type="ECO:0000313" key="6">
    <source>
        <dbReference type="Proteomes" id="UP000434052"/>
    </source>
</evidence>
<dbReference type="GO" id="GO:0008170">
    <property type="term" value="F:N-methyltransferase activity"/>
    <property type="evidence" value="ECO:0007669"/>
    <property type="project" value="UniProtKB-ARBA"/>
</dbReference>
<name>A0A6P1ZEM4_9BACT</name>